<feature type="transmembrane region" description="Helical" evidence="8">
    <location>
        <begin position="20"/>
        <end position="51"/>
    </location>
</feature>
<dbReference type="PANTHER" id="PTHR21716:SF53">
    <property type="entry name" value="PERMEASE PERM-RELATED"/>
    <property type="match status" value="1"/>
</dbReference>
<feature type="transmembrane region" description="Helical" evidence="8">
    <location>
        <begin position="219"/>
        <end position="244"/>
    </location>
</feature>
<reference evidence="9 10" key="1">
    <citation type="submission" date="2024-09" db="EMBL/GenBank/DDBJ databases">
        <authorList>
            <person name="Sun Q."/>
            <person name="Mori K."/>
        </authorList>
    </citation>
    <scope>NUCLEOTIDE SEQUENCE [LARGE SCALE GENOMIC DNA]</scope>
    <source>
        <strain evidence="9 10">KCTC 23315</strain>
    </source>
</reference>
<evidence type="ECO:0000256" key="1">
    <source>
        <dbReference type="ARBA" id="ARBA00004651"/>
    </source>
</evidence>
<protein>
    <submittedName>
        <fullName evidence="9">AI-2E family transporter</fullName>
    </submittedName>
</protein>
<keyword evidence="4" id="KW-1003">Cell membrane</keyword>
<dbReference type="PANTHER" id="PTHR21716">
    <property type="entry name" value="TRANSMEMBRANE PROTEIN"/>
    <property type="match status" value="1"/>
</dbReference>
<evidence type="ECO:0000256" key="5">
    <source>
        <dbReference type="ARBA" id="ARBA00022692"/>
    </source>
</evidence>
<name>A0ABV6BI05_9GAMM</name>
<feature type="transmembrane region" description="Helical" evidence="8">
    <location>
        <begin position="250"/>
        <end position="273"/>
    </location>
</feature>
<dbReference type="InterPro" id="IPR002549">
    <property type="entry name" value="AI-2E-like"/>
</dbReference>
<keyword evidence="10" id="KW-1185">Reference proteome</keyword>
<comment type="caution">
    <text evidence="9">The sequence shown here is derived from an EMBL/GenBank/DDBJ whole genome shotgun (WGS) entry which is preliminary data.</text>
</comment>
<dbReference type="Pfam" id="PF01594">
    <property type="entry name" value="AI-2E_transport"/>
    <property type="match status" value="1"/>
</dbReference>
<keyword evidence="5 8" id="KW-0812">Transmembrane</keyword>
<comment type="subcellular location">
    <subcellularLocation>
        <location evidence="1">Cell membrane</location>
        <topology evidence="1">Multi-pass membrane protein</topology>
    </subcellularLocation>
</comment>
<organism evidence="9 10">
    <name type="scientific">Rheinheimera tilapiae</name>
    <dbReference type="NCBI Taxonomy" id="875043"/>
    <lineage>
        <taxon>Bacteria</taxon>
        <taxon>Pseudomonadati</taxon>
        <taxon>Pseudomonadota</taxon>
        <taxon>Gammaproteobacteria</taxon>
        <taxon>Chromatiales</taxon>
        <taxon>Chromatiaceae</taxon>
        <taxon>Rheinheimera</taxon>
    </lineage>
</organism>
<evidence type="ECO:0000313" key="9">
    <source>
        <dbReference type="EMBL" id="MFC0050019.1"/>
    </source>
</evidence>
<evidence type="ECO:0000256" key="3">
    <source>
        <dbReference type="ARBA" id="ARBA00022448"/>
    </source>
</evidence>
<keyword evidence="3" id="KW-0813">Transport</keyword>
<evidence type="ECO:0000256" key="6">
    <source>
        <dbReference type="ARBA" id="ARBA00022989"/>
    </source>
</evidence>
<evidence type="ECO:0000256" key="8">
    <source>
        <dbReference type="SAM" id="Phobius"/>
    </source>
</evidence>
<keyword evidence="6 8" id="KW-1133">Transmembrane helix</keyword>
<dbReference type="EMBL" id="JBHLXP010000005">
    <property type="protein sequence ID" value="MFC0050019.1"/>
    <property type="molecule type" value="Genomic_DNA"/>
</dbReference>
<feature type="transmembrane region" description="Helical" evidence="8">
    <location>
        <begin position="71"/>
        <end position="92"/>
    </location>
</feature>
<feature type="transmembrane region" description="Helical" evidence="8">
    <location>
        <begin position="309"/>
        <end position="334"/>
    </location>
</feature>
<feature type="transmembrane region" description="Helical" evidence="8">
    <location>
        <begin position="280"/>
        <end position="303"/>
    </location>
</feature>
<dbReference type="Proteomes" id="UP001589813">
    <property type="component" value="Unassembled WGS sequence"/>
</dbReference>
<feature type="transmembrane region" description="Helical" evidence="8">
    <location>
        <begin position="157"/>
        <end position="176"/>
    </location>
</feature>
<proteinExistence type="inferred from homology"/>
<evidence type="ECO:0000256" key="2">
    <source>
        <dbReference type="ARBA" id="ARBA00009773"/>
    </source>
</evidence>
<gene>
    <name evidence="9" type="ORF">ACFFJP_17085</name>
</gene>
<evidence type="ECO:0000256" key="4">
    <source>
        <dbReference type="ARBA" id="ARBA00022475"/>
    </source>
</evidence>
<sequence>MTEPIEQTWYARSLTPERLLLLSLLLVAAGLYAAGDVLLPALLALVGAYLLERPVQWLQAAGVKRSHAVCIVMLAVGALLWWLLATLLPLVWVQGQAFLSALPDLAATGRLYLEQLWSAQNNWFSERQLTLVLQRLESQSLIFLNTLLASSLDGVAGVFYALVYLVLLPMMVFFLLKDKDSLVHGIQRWLPGTGHLLRPAWQELDHQLLGYIQGKLLELVLLALACFLLFSAFALPYALLLAILVGLSVFIPYLGIAVVTVPVVLVSIGLWGLSSTTGWLLLIYLMLQVLDAYLLVPMLFGRVVDMNPFYIMLAVLVFGGLFGFWGVVFAIPLASLLKVLFHTFGPAPG</sequence>
<comment type="similarity">
    <text evidence="2">Belongs to the autoinducer-2 exporter (AI-2E) (TC 2.A.86) family.</text>
</comment>
<evidence type="ECO:0000313" key="10">
    <source>
        <dbReference type="Proteomes" id="UP001589813"/>
    </source>
</evidence>
<evidence type="ECO:0000256" key="7">
    <source>
        <dbReference type="ARBA" id="ARBA00023136"/>
    </source>
</evidence>
<accession>A0ABV6BI05</accession>
<dbReference type="RefSeq" id="WP_377247002.1">
    <property type="nucleotide sequence ID" value="NZ_JBHLXP010000005.1"/>
</dbReference>
<keyword evidence="7 8" id="KW-0472">Membrane</keyword>